<evidence type="ECO:0000256" key="2">
    <source>
        <dbReference type="ARBA" id="ARBA00022670"/>
    </source>
</evidence>
<comment type="similarity">
    <text evidence="1">Belongs to the peptidase S49 family.</text>
</comment>
<dbReference type="Proteomes" id="UP000426444">
    <property type="component" value="Chromosome"/>
</dbReference>
<evidence type="ECO:0000313" key="6">
    <source>
        <dbReference type="EMBL" id="QGU00701.1"/>
    </source>
</evidence>
<dbReference type="GO" id="GO:0008236">
    <property type="term" value="F:serine-type peptidase activity"/>
    <property type="evidence" value="ECO:0007669"/>
    <property type="project" value="UniProtKB-KW"/>
</dbReference>
<dbReference type="SUPFAM" id="SSF52096">
    <property type="entry name" value="ClpP/crotonase"/>
    <property type="match status" value="1"/>
</dbReference>
<protein>
    <submittedName>
        <fullName evidence="6">Signal peptide peptidase SppA (Protease 4)</fullName>
    </submittedName>
</protein>
<keyword evidence="3" id="KW-0378">Hydrolase</keyword>
<dbReference type="PANTHER" id="PTHR42987">
    <property type="entry name" value="PEPTIDASE S49"/>
    <property type="match status" value="1"/>
</dbReference>
<dbReference type="KEGG" id="salq:SYNTR_2107"/>
<dbReference type="InterPro" id="IPR029045">
    <property type="entry name" value="ClpP/crotonase-like_dom_sf"/>
</dbReference>
<dbReference type="InterPro" id="IPR004635">
    <property type="entry name" value="Pept_S49_SppA"/>
</dbReference>
<accession>A0A6I6DNM2</accession>
<evidence type="ECO:0000256" key="4">
    <source>
        <dbReference type="ARBA" id="ARBA00022825"/>
    </source>
</evidence>
<dbReference type="InterPro" id="IPR047272">
    <property type="entry name" value="S49_SppA_C"/>
</dbReference>
<keyword evidence="7" id="KW-1185">Reference proteome</keyword>
<dbReference type="EMBL" id="CP046457">
    <property type="protein sequence ID" value="QGU00701.1"/>
    <property type="molecule type" value="Genomic_DNA"/>
</dbReference>
<dbReference type="CDD" id="cd07023">
    <property type="entry name" value="S49_Sppa_N_C"/>
    <property type="match status" value="1"/>
</dbReference>
<proteinExistence type="inferred from homology"/>
<name>A0A6I6DNM2_9FIRM</name>
<evidence type="ECO:0000259" key="5">
    <source>
        <dbReference type="Pfam" id="PF01343"/>
    </source>
</evidence>
<evidence type="ECO:0000256" key="3">
    <source>
        <dbReference type="ARBA" id="ARBA00022801"/>
    </source>
</evidence>
<dbReference type="AlphaFoldDB" id="A0A6I6DNM2"/>
<dbReference type="NCBIfam" id="TIGR00706">
    <property type="entry name" value="SppA_dom"/>
    <property type="match status" value="1"/>
</dbReference>
<dbReference type="Gene3D" id="3.90.226.10">
    <property type="entry name" value="2-enoyl-CoA Hydratase, Chain A, domain 1"/>
    <property type="match status" value="1"/>
</dbReference>
<evidence type="ECO:0000313" key="7">
    <source>
        <dbReference type="Proteomes" id="UP000426444"/>
    </source>
</evidence>
<reference evidence="7" key="1">
    <citation type="journal article" date="2019" name="Microbiology">
        <title>Complete Genome Sequence of an Uncultured Bacterium of the Candidate Phylum Bipolaricaulota.</title>
        <authorList>
            <person name="Kadnikov V.V."/>
            <person name="Mardanov A.V."/>
            <person name="Beletsky A.V."/>
            <person name="Frank Y.A."/>
            <person name="Karnachuk O.V."/>
            <person name="Ravin N.V."/>
        </authorList>
    </citation>
    <scope>NUCLEOTIDE SEQUENCE [LARGE SCALE GENOMIC DNA]</scope>
</reference>
<organism evidence="6 7">
    <name type="scientific">Candidatus Syntrophocurvum alkaliphilum</name>
    <dbReference type="NCBI Taxonomy" id="2293317"/>
    <lineage>
        <taxon>Bacteria</taxon>
        <taxon>Bacillati</taxon>
        <taxon>Bacillota</taxon>
        <taxon>Clostridia</taxon>
        <taxon>Eubacteriales</taxon>
        <taxon>Syntrophomonadaceae</taxon>
        <taxon>Candidatus Syntrophocurvum</taxon>
    </lineage>
</organism>
<dbReference type="GO" id="GO:0006508">
    <property type="term" value="P:proteolysis"/>
    <property type="evidence" value="ECO:0007669"/>
    <property type="project" value="UniProtKB-KW"/>
</dbReference>
<dbReference type="InterPro" id="IPR002142">
    <property type="entry name" value="Peptidase_S49"/>
</dbReference>
<feature type="domain" description="Peptidase S49" evidence="5">
    <location>
        <begin position="106"/>
        <end position="259"/>
    </location>
</feature>
<keyword evidence="4" id="KW-0720">Serine protease</keyword>
<dbReference type="Gene3D" id="6.20.330.10">
    <property type="match status" value="1"/>
</dbReference>
<evidence type="ECO:0000256" key="1">
    <source>
        <dbReference type="ARBA" id="ARBA00008683"/>
    </source>
</evidence>
<dbReference type="OrthoDB" id="9764363at2"/>
<gene>
    <name evidence="6" type="ORF">SYNTR_2107</name>
</gene>
<sequence length="297" mass="32294">MKKNLVVGVVIVFLVLMGALAVFGDRTQTAQTGTGDTIAVIEIEGMITGSNVGSLIGTQPSTVRSISSAIRQAKTRDDVKAVVLRINSPGGTAGASQEIGIELDKLRDSGKPVITSMGDVCASGGYWLASSTDHIVANGTTITGSIGVIMEVTNMEGLFEMLGIESEVFKSGEFKDMGSPTREMTSPERELIQGMIDDTYDQFLEHVKQGREGHIEEDELLAIADGRIFTGRQAHEYGLVDSLGNYYDAIEVARELAEIEPDPMVEVLTEQDFWGRFFTMSKLLDIFDDNNFPELRI</sequence>
<dbReference type="RefSeq" id="WP_156204455.1">
    <property type="nucleotide sequence ID" value="NZ_CP046457.1"/>
</dbReference>
<keyword evidence="2 6" id="KW-0645">Protease</keyword>
<dbReference type="Pfam" id="PF01343">
    <property type="entry name" value="Peptidase_S49"/>
    <property type="match status" value="1"/>
</dbReference>
<dbReference type="PANTHER" id="PTHR42987:SF4">
    <property type="entry name" value="PROTEASE SOHB-RELATED"/>
    <property type="match status" value="1"/>
</dbReference>